<reference evidence="4 5" key="1">
    <citation type="journal article" date="2023" name="G3 (Bethesda)">
        <title>A haplotype-resolved chromosome-scale genome for Quercus rubra L. provides insights into the genetics of adaptive traits for red oak species.</title>
        <authorList>
            <person name="Kapoor B."/>
            <person name="Jenkins J."/>
            <person name="Schmutz J."/>
            <person name="Zhebentyayeva T."/>
            <person name="Kuelheim C."/>
            <person name="Coggeshall M."/>
            <person name="Heim C."/>
            <person name="Lasky J.R."/>
            <person name="Leites L."/>
            <person name="Islam-Faridi N."/>
            <person name="Romero-Severson J."/>
            <person name="DeLeo V.L."/>
            <person name="Lucas S.M."/>
            <person name="Lazic D."/>
            <person name="Gailing O."/>
            <person name="Carlson J."/>
            <person name="Staton M."/>
        </authorList>
    </citation>
    <scope>NUCLEOTIDE SEQUENCE [LARGE SCALE GENOMIC DNA]</scope>
    <source>
        <strain evidence="4">Pseudo-F2</strain>
    </source>
</reference>
<sequence>MLRSAIDLKRHYKKADSKSKTLPKYFLIRTVIESASDFFTGRLTRKERKRTIATELLSDCTLADYSARFKR</sequence>
<comment type="caution">
    <text evidence="4">The sequence shown here is derived from an EMBL/GenBank/DDBJ whole genome shotgun (WGS) entry which is preliminary data.</text>
</comment>
<feature type="domain" description="Fcf2 pre-rRNA processing C-terminal" evidence="3">
    <location>
        <begin position="2"/>
        <end position="67"/>
    </location>
</feature>
<dbReference type="GO" id="GO:0003723">
    <property type="term" value="F:RNA binding"/>
    <property type="evidence" value="ECO:0007669"/>
    <property type="project" value="TreeGrafter"/>
</dbReference>
<dbReference type="Pfam" id="PF08698">
    <property type="entry name" value="Fcf2"/>
    <property type="match status" value="1"/>
</dbReference>
<dbReference type="InterPro" id="IPR014810">
    <property type="entry name" value="Fcf2_C"/>
</dbReference>
<gene>
    <name evidence="4" type="ORF">RGQ29_018423</name>
</gene>
<dbReference type="GO" id="GO:0006396">
    <property type="term" value="P:RNA processing"/>
    <property type="evidence" value="ECO:0007669"/>
    <property type="project" value="TreeGrafter"/>
</dbReference>
<organism evidence="4 5">
    <name type="scientific">Quercus rubra</name>
    <name type="common">Northern red oak</name>
    <name type="synonym">Quercus borealis</name>
    <dbReference type="NCBI Taxonomy" id="3512"/>
    <lineage>
        <taxon>Eukaryota</taxon>
        <taxon>Viridiplantae</taxon>
        <taxon>Streptophyta</taxon>
        <taxon>Embryophyta</taxon>
        <taxon>Tracheophyta</taxon>
        <taxon>Spermatophyta</taxon>
        <taxon>Magnoliopsida</taxon>
        <taxon>eudicotyledons</taxon>
        <taxon>Gunneridae</taxon>
        <taxon>Pentapetalae</taxon>
        <taxon>rosids</taxon>
        <taxon>fabids</taxon>
        <taxon>Fagales</taxon>
        <taxon>Fagaceae</taxon>
        <taxon>Quercus</taxon>
    </lineage>
</organism>
<accession>A0AAN7IUJ1</accession>
<dbReference type="EMBL" id="JAXUIC010000004">
    <property type="protein sequence ID" value="KAK4594713.1"/>
    <property type="molecule type" value="Genomic_DNA"/>
</dbReference>
<name>A0AAN7IUJ1_QUERU</name>
<keyword evidence="5" id="KW-1185">Reference proteome</keyword>
<protein>
    <recommendedName>
        <fullName evidence="3">Fcf2 pre-rRNA processing C-terminal domain-containing protein</fullName>
    </recommendedName>
</protein>
<evidence type="ECO:0000259" key="3">
    <source>
        <dbReference type="Pfam" id="PF08698"/>
    </source>
</evidence>
<evidence type="ECO:0000256" key="1">
    <source>
        <dbReference type="ARBA" id="ARBA00004604"/>
    </source>
</evidence>
<evidence type="ECO:0000313" key="5">
    <source>
        <dbReference type="Proteomes" id="UP001324115"/>
    </source>
</evidence>
<dbReference type="AlphaFoldDB" id="A0AAN7IUJ1"/>
<keyword evidence="2" id="KW-0539">Nucleus</keyword>
<evidence type="ECO:0000313" key="4">
    <source>
        <dbReference type="EMBL" id="KAK4594713.1"/>
    </source>
</evidence>
<dbReference type="PANTHER" id="PTHR21686">
    <property type="entry name" value="DEOXYNUCLEOTIDYLTRANSFERASE TERMINAL-INTERACTING PROTEIN 2"/>
    <property type="match status" value="1"/>
</dbReference>
<evidence type="ECO:0000256" key="2">
    <source>
        <dbReference type="ARBA" id="ARBA00023242"/>
    </source>
</evidence>
<comment type="subcellular location">
    <subcellularLocation>
        <location evidence="1">Nucleus</location>
        <location evidence="1">Nucleolus</location>
    </subcellularLocation>
</comment>
<dbReference type="GO" id="GO:0005730">
    <property type="term" value="C:nucleolus"/>
    <property type="evidence" value="ECO:0007669"/>
    <property type="project" value="UniProtKB-SubCell"/>
</dbReference>
<dbReference type="Proteomes" id="UP001324115">
    <property type="component" value="Unassembled WGS sequence"/>
</dbReference>
<dbReference type="PANTHER" id="PTHR21686:SF12">
    <property type="entry name" value="DEOXYNUCLEOTIDYLTRANSFERASE TERMINAL-INTERACTING PROTEIN 2"/>
    <property type="match status" value="1"/>
</dbReference>
<proteinExistence type="predicted"/>
<dbReference type="InterPro" id="IPR039883">
    <property type="entry name" value="Fcf2/DNTTIP2"/>
</dbReference>